<comment type="caution">
    <text evidence="4">The sequence shown here is derived from an EMBL/GenBank/DDBJ whole genome shotgun (WGS) entry which is preliminary data.</text>
</comment>
<feature type="domain" description="CCHC-type" evidence="3">
    <location>
        <begin position="212"/>
        <end position="227"/>
    </location>
</feature>
<accession>A0AA89BHJ0</accession>
<organism evidence="4 5">
    <name type="scientific">Pinctada imbricata</name>
    <name type="common">Atlantic pearl-oyster</name>
    <name type="synonym">Pinctada martensii</name>
    <dbReference type="NCBI Taxonomy" id="66713"/>
    <lineage>
        <taxon>Eukaryota</taxon>
        <taxon>Metazoa</taxon>
        <taxon>Spiralia</taxon>
        <taxon>Lophotrochozoa</taxon>
        <taxon>Mollusca</taxon>
        <taxon>Bivalvia</taxon>
        <taxon>Autobranchia</taxon>
        <taxon>Pteriomorphia</taxon>
        <taxon>Pterioida</taxon>
        <taxon>Pterioidea</taxon>
        <taxon>Pteriidae</taxon>
        <taxon>Pinctada</taxon>
    </lineage>
</organism>
<evidence type="ECO:0000313" key="5">
    <source>
        <dbReference type="Proteomes" id="UP001186944"/>
    </source>
</evidence>
<dbReference type="AlphaFoldDB" id="A0AA89BHJ0"/>
<dbReference type="GO" id="GO:0008270">
    <property type="term" value="F:zinc ion binding"/>
    <property type="evidence" value="ECO:0007669"/>
    <property type="project" value="UniProtKB-KW"/>
</dbReference>
<dbReference type="Pfam" id="PF00098">
    <property type="entry name" value="zf-CCHC"/>
    <property type="match status" value="1"/>
</dbReference>
<evidence type="ECO:0000313" key="4">
    <source>
        <dbReference type="EMBL" id="KAK3082636.1"/>
    </source>
</evidence>
<keyword evidence="5" id="KW-1185">Reference proteome</keyword>
<dbReference type="PROSITE" id="PS50158">
    <property type="entry name" value="ZF_CCHC"/>
    <property type="match status" value="1"/>
</dbReference>
<proteinExistence type="predicted"/>
<protein>
    <recommendedName>
        <fullName evidence="3">CCHC-type domain-containing protein</fullName>
    </recommendedName>
</protein>
<dbReference type="SMART" id="SM00343">
    <property type="entry name" value="ZnF_C2HC"/>
    <property type="match status" value="1"/>
</dbReference>
<dbReference type="GO" id="GO:0003676">
    <property type="term" value="F:nucleic acid binding"/>
    <property type="evidence" value="ECO:0007669"/>
    <property type="project" value="InterPro"/>
</dbReference>
<keyword evidence="1" id="KW-0862">Zinc</keyword>
<dbReference type="SUPFAM" id="SSF57756">
    <property type="entry name" value="Retrovirus zinc finger-like domains"/>
    <property type="match status" value="1"/>
</dbReference>
<dbReference type="Proteomes" id="UP001186944">
    <property type="component" value="Unassembled WGS sequence"/>
</dbReference>
<evidence type="ECO:0000259" key="3">
    <source>
        <dbReference type="PROSITE" id="PS50158"/>
    </source>
</evidence>
<evidence type="ECO:0000256" key="2">
    <source>
        <dbReference type="SAM" id="MobiDB-lite"/>
    </source>
</evidence>
<gene>
    <name evidence="4" type="ORF">FSP39_001087</name>
</gene>
<dbReference type="Gene3D" id="4.10.60.10">
    <property type="entry name" value="Zinc finger, CCHC-type"/>
    <property type="match status" value="1"/>
</dbReference>
<keyword evidence="1" id="KW-0479">Metal-binding</keyword>
<dbReference type="InterPro" id="IPR036875">
    <property type="entry name" value="Znf_CCHC_sf"/>
</dbReference>
<dbReference type="InterPro" id="IPR001878">
    <property type="entry name" value="Znf_CCHC"/>
</dbReference>
<keyword evidence="1" id="KW-0863">Zinc-finger</keyword>
<name>A0AA89BHJ0_PINIB</name>
<sequence length="238" mass="27449">MSDDENPRESSNINFERTPTAPDENAAFAAFDLFKVYLDKKLNSLKEDIADSSEVKNELILKKLKADSSHKFKYTGNKMQFEFNQEIQSEIDRIERAADKKDFSTIKDVCVSLGKCLNKRNKCIKLADKSPGGWDTVKEYLSDELASDSEDEKRIRCAENRALHAQKQRKDKFKRKREVTPSRDFRDVRATTSAAANLRGFRRITVRPTDICFGCNQTGHWRKDCPRIKDINSKQQSQ</sequence>
<reference evidence="4" key="1">
    <citation type="submission" date="2019-08" db="EMBL/GenBank/DDBJ databases">
        <title>The improved chromosome-level genome for the pearl oyster Pinctada fucata martensii using PacBio sequencing and Hi-C.</title>
        <authorList>
            <person name="Zheng Z."/>
        </authorList>
    </citation>
    <scope>NUCLEOTIDE SEQUENCE</scope>
    <source>
        <strain evidence="4">ZZ-2019</strain>
        <tissue evidence="4">Adductor muscle</tissue>
    </source>
</reference>
<evidence type="ECO:0000256" key="1">
    <source>
        <dbReference type="PROSITE-ProRule" id="PRU00047"/>
    </source>
</evidence>
<feature type="region of interest" description="Disordered" evidence="2">
    <location>
        <begin position="1"/>
        <end position="20"/>
    </location>
</feature>
<dbReference type="EMBL" id="VSWD01000014">
    <property type="protein sequence ID" value="KAK3082636.1"/>
    <property type="molecule type" value="Genomic_DNA"/>
</dbReference>